<organism evidence="3 4">
    <name type="scientific">Fructobacillus papyrifericola</name>
    <dbReference type="NCBI Taxonomy" id="2713172"/>
    <lineage>
        <taxon>Bacteria</taxon>
        <taxon>Bacillati</taxon>
        <taxon>Bacillota</taxon>
        <taxon>Bacilli</taxon>
        <taxon>Lactobacillales</taxon>
        <taxon>Lactobacillaceae</taxon>
        <taxon>Fructobacillus</taxon>
    </lineage>
</organism>
<dbReference type="EMBL" id="JAAMFJ010000001">
    <property type="protein sequence ID" value="MBS9335925.1"/>
    <property type="molecule type" value="Genomic_DNA"/>
</dbReference>
<protein>
    <submittedName>
        <fullName evidence="3">DUF2130 domain-containing protein</fullName>
    </submittedName>
</protein>
<dbReference type="RefSeq" id="WP_213792489.1">
    <property type="nucleotide sequence ID" value="NZ_JAAMFJ010000001.1"/>
</dbReference>
<evidence type="ECO:0000256" key="2">
    <source>
        <dbReference type="SAM" id="MobiDB-lite"/>
    </source>
</evidence>
<evidence type="ECO:0000313" key="3">
    <source>
        <dbReference type="EMBL" id="MBS9335925.1"/>
    </source>
</evidence>
<keyword evidence="4" id="KW-1185">Reference proteome</keyword>
<reference evidence="3 4" key="1">
    <citation type="submission" date="2020-02" db="EMBL/GenBank/DDBJ databases">
        <title>Fructobacillus sp. isolated from paper mulberry of Taiwan.</title>
        <authorList>
            <person name="Lin S.-T."/>
        </authorList>
    </citation>
    <scope>NUCLEOTIDE SEQUENCE [LARGE SCALE GENOMIC DNA]</scope>
    <source>
        <strain evidence="3 4">M1-21</strain>
    </source>
</reference>
<gene>
    <name evidence="3" type="ORF">G6R28_01575</name>
</gene>
<dbReference type="InterPro" id="IPR019219">
    <property type="entry name" value="DUF2130"/>
</dbReference>
<feature type="coiled-coil region" evidence="1">
    <location>
        <begin position="405"/>
        <end position="442"/>
    </location>
</feature>
<feature type="region of interest" description="Disordered" evidence="2">
    <location>
        <begin position="135"/>
        <end position="171"/>
    </location>
</feature>
<comment type="caution">
    <text evidence="3">The sequence shown here is derived from an EMBL/GenBank/DDBJ whole genome shotgun (WGS) entry which is preliminary data.</text>
</comment>
<keyword evidence="1" id="KW-0175">Coiled coil</keyword>
<accession>A0ABS5QS19</accession>
<evidence type="ECO:0000256" key="1">
    <source>
        <dbReference type="SAM" id="Coils"/>
    </source>
</evidence>
<dbReference type="Proteomes" id="UP000735205">
    <property type="component" value="Unassembled WGS sequence"/>
</dbReference>
<evidence type="ECO:0000313" key="4">
    <source>
        <dbReference type="Proteomes" id="UP000735205"/>
    </source>
</evidence>
<dbReference type="PIRSF" id="PIRSF005850">
    <property type="entry name" value="UCP005850"/>
    <property type="match status" value="1"/>
</dbReference>
<sequence length="468" mass="54287">MAKLKYSVQSETLLVLQEPGKVGDTLDLKDEQKVDTETLSKAVQDSIEQRIKDEKAAWEKSQQALLSSQVEKEKEAAKFSVEQAKQAAKDEAQKERNRLQEELLQLKADLASAKKQQESEQALALERQKADLLAKEQAEKEALRKAAEEEKAKLQQSLQESKEKASKEQQGLERQLLELKNQVQNQDRDRQLALSETKADYEAQLKAAQDQVEFYKDFKAKQSTKEIGESLEVYAHQEFDKIRPYAFPNAYFEKDNEVSKETGSKGDFIFRDYQDGIEFISIMFDMKNEADTTEKKHKNSDFFKELDKDRKEKGTEYAVLVSLLESDNDLYNTGIVQVHEYEKMYVIRPQFFVHFIGLLRNAALDSVQYKRQLQEERNQNIDITNFEENINSFKDKFAKNYQSYSKNFQAAIDEIDKAIKRMEEVKRKLTTSENQLRLANSKLDDVSVKKLTRGNPTMQAKFDELKKD</sequence>
<proteinExistence type="predicted"/>
<dbReference type="Pfam" id="PF09903">
    <property type="entry name" value="DUF2130"/>
    <property type="match status" value="1"/>
</dbReference>
<feature type="compositionally biased region" description="Basic and acidic residues" evidence="2">
    <location>
        <begin position="160"/>
        <end position="171"/>
    </location>
</feature>
<feature type="compositionally biased region" description="Basic and acidic residues" evidence="2">
    <location>
        <begin position="135"/>
        <end position="153"/>
    </location>
</feature>
<name>A0ABS5QS19_9LACO</name>